<dbReference type="Proteomes" id="UP001500383">
    <property type="component" value="Unassembled WGS sequence"/>
</dbReference>
<gene>
    <name evidence="1" type="ORF">GCM10009831_10020</name>
</gene>
<dbReference type="RefSeq" id="WP_182659333.1">
    <property type="nucleotide sequence ID" value="NZ_BAAAQG010000006.1"/>
</dbReference>
<accession>A0ABN2ID86</accession>
<protein>
    <submittedName>
        <fullName evidence="1">Uncharacterized protein</fullName>
    </submittedName>
</protein>
<comment type="caution">
    <text evidence="1">The sequence shown here is derived from an EMBL/GenBank/DDBJ whole genome shotgun (WGS) entry which is preliminary data.</text>
</comment>
<dbReference type="EMBL" id="BAAAQG010000006">
    <property type="protein sequence ID" value="GAA1702837.1"/>
    <property type="molecule type" value="Genomic_DNA"/>
</dbReference>
<sequence>MDLTGSILTETLPMSAELMGGSSGTGSAVIDTLVGAPAIALNMLALFIGGIGGDLGSSGSSDFGAIIAGIVGGMLPPNA</sequence>
<keyword evidence="2" id="KW-1185">Reference proteome</keyword>
<evidence type="ECO:0000313" key="1">
    <source>
        <dbReference type="EMBL" id="GAA1702837.1"/>
    </source>
</evidence>
<evidence type="ECO:0000313" key="2">
    <source>
        <dbReference type="Proteomes" id="UP001500383"/>
    </source>
</evidence>
<proteinExistence type="predicted"/>
<name>A0ABN2ID86_9ACTN</name>
<reference evidence="1 2" key="1">
    <citation type="journal article" date="2019" name="Int. J. Syst. Evol. Microbiol.">
        <title>The Global Catalogue of Microorganisms (GCM) 10K type strain sequencing project: providing services to taxonomists for standard genome sequencing and annotation.</title>
        <authorList>
            <consortium name="The Broad Institute Genomics Platform"/>
            <consortium name="The Broad Institute Genome Sequencing Center for Infectious Disease"/>
            <person name="Wu L."/>
            <person name="Ma J."/>
        </authorList>
    </citation>
    <scope>NUCLEOTIDE SEQUENCE [LARGE SCALE GENOMIC DNA]</scope>
    <source>
        <strain evidence="1 2">JCM 16002</strain>
    </source>
</reference>
<organism evidence="1 2">
    <name type="scientific">Dietzia cercidiphylli</name>
    <dbReference type="NCBI Taxonomy" id="498199"/>
    <lineage>
        <taxon>Bacteria</taxon>
        <taxon>Bacillati</taxon>
        <taxon>Actinomycetota</taxon>
        <taxon>Actinomycetes</taxon>
        <taxon>Mycobacteriales</taxon>
        <taxon>Dietziaceae</taxon>
        <taxon>Dietzia</taxon>
    </lineage>
</organism>